<keyword evidence="3" id="KW-1185">Reference proteome</keyword>
<feature type="signal peptide" evidence="1">
    <location>
        <begin position="1"/>
        <end position="32"/>
    </location>
</feature>
<dbReference type="RefSeq" id="WP_265790235.1">
    <property type="nucleotide sequence ID" value="NZ_BAABRS010000003.1"/>
</dbReference>
<dbReference type="InterPro" id="IPR008969">
    <property type="entry name" value="CarboxyPept-like_regulatory"/>
</dbReference>
<keyword evidence="1" id="KW-0732">Signal</keyword>
<evidence type="ECO:0000313" key="3">
    <source>
        <dbReference type="Proteomes" id="UP001207337"/>
    </source>
</evidence>
<sequence length="931" mass="105707">MPALAPRKIIRYFFIWTSLLFGLLCSSVTLQAQPQEDSYSFSFRGEPLTNVLEEIASRTETDMVYDPAIVEGISVYTRIEEKSVAEILQDVLEATSLDFVTLSSGTIVIVKNVSDDPSYGTLSGKIVDRSTGEPLPGATVMLADASGGTNTGNSGRFVLSDLVSGTYHIVFSYVGYEAVYKTIEIQPDEHRREEISLQRKPVDFKPVVVKEHLPQLPQGNNGKGEIIDSDSEWETAGPMKDAIQSLSLFSGVQYGIPMTDLHLQGGRQGDHRILLDGVPVYNPYSFGQMFSAFSPYAISKIELHKSGYGPSEGSQIAGLIDLSHDMGGGDNYSGQIQGDPLSLNVRGDINFTGDNDSSSFKVMAAGRSNYWKIYQEPNLAQTLQQWDELDPIMTNILLDSENDASLYEPREHTSNVRFYDIHLASEYEIDDYKTLSSSFYFGENDVSTELLREAPALEEMPRYLYARDQYQWDNFMGQVSYSQFISPRLNLESQLSFSENTFRHHYQLGTSNNPVIPGGVLGTTSDMAFANFQEASAQNRVPNQRNENNISHFIFRTDGTYSFSPNIKADAGVQVDYVQSEVNLTDLFYLPTISDQRTLLLSSYLDGTWRTGEYWKLSLGSRFTYVDAIDRLHTEPRASVQFDRPDSDIGYWSVRFSGGYYRQFINQFEITNPGPTSLVPSFKVWSHGKISQTPEAWHLGSSFYYEPAENTTFNIEAFYKWQPTTYTVSYQNLLRDMAVDRTSANAFAETTQMENAGFSFRLDQAVFDSKAKLMLGYDYNFNRINLDSQFGRSIPASWHEPHRFQLRGLWHLWPELSVVAKWQSVLGRSWGFRQAYYHFLFYEGNQQLGDFSFAHPEDDRLDPYHQLDLSFVYKPSLSFMDAELRLDLINVLNRRNTIDWSLYPVGDTDDYEIHKRTMPGFNPSLSLQVNF</sequence>
<reference evidence="2 3" key="1">
    <citation type="submission" date="2021-11" db="EMBL/GenBank/DDBJ databases">
        <title>Aliifidinibius sp. nov., a new bacterium isolated from saline soil.</title>
        <authorList>
            <person name="Galisteo C."/>
            <person name="De La Haba R."/>
            <person name="Sanchez-Porro C."/>
            <person name="Ventosa A."/>
        </authorList>
    </citation>
    <scope>NUCLEOTIDE SEQUENCE [LARGE SCALE GENOMIC DNA]</scope>
    <source>
        <strain evidence="2 3">KACC 190600</strain>
    </source>
</reference>
<dbReference type="SUPFAM" id="SSF49464">
    <property type="entry name" value="Carboxypeptidase regulatory domain-like"/>
    <property type="match status" value="1"/>
</dbReference>
<dbReference type="Gene3D" id="3.55.50.30">
    <property type="match status" value="1"/>
</dbReference>
<dbReference type="Pfam" id="PF13715">
    <property type="entry name" value="CarbopepD_reg_2"/>
    <property type="match status" value="1"/>
</dbReference>
<accession>A0ABT3Q055</accession>
<feature type="chain" id="PRO_5045646001" evidence="1">
    <location>
        <begin position="33"/>
        <end position="931"/>
    </location>
</feature>
<comment type="caution">
    <text evidence="2">The sequence shown here is derived from an EMBL/GenBank/DDBJ whole genome shotgun (WGS) entry which is preliminary data.</text>
</comment>
<evidence type="ECO:0000313" key="2">
    <source>
        <dbReference type="EMBL" id="MCW9713504.1"/>
    </source>
</evidence>
<dbReference type="EMBL" id="JAJNDC010000003">
    <property type="protein sequence ID" value="MCW9713504.1"/>
    <property type="molecule type" value="Genomic_DNA"/>
</dbReference>
<gene>
    <name evidence="2" type="ORF">LQ318_11380</name>
</gene>
<organism evidence="2 3">
    <name type="scientific">Fodinibius salicampi</name>
    <dbReference type="NCBI Taxonomy" id="1920655"/>
    <lineage>
        <taxon>Bacteria</taxon>
        <taxon>Pseudomonadati</taxon>
        <taxon>Balneolota</taxon>
        <taxon>Balneolia</taxon>
        <taxon>Balneolales</taxon>
        <taxon>Balneolaceae</taxon>
        <taxon>Fodinibius</taxon>
    </lineage>
</organism>
<proteinExistence type="predicted"/>
<keyword evidence="2" id="KW-0675">Receptor</keyword>
<dbReference type="Proteomes" id="UP001207337">
    <property type="component" value="Unassembled WGS sequence"/>
</dbReference>
<protein>
    <submittedName>
        <fullName evidence="2">TonB-dependent receptor</fullName>
    </submittedName>
</protein>
<name>A0ABT3Q055_9BACT</name>
<evidence type="ECO:0000256" key="1">
    <source>
        <dbReference type="SAM" id="SignalP"/>
    </source>
</evidence>
<dbReference type="SUPFAM" id="SSF56935">
    <property type="entry name" value="Porins"/>
    <property type="match status" value="1"/>
</dbReference>
<dbReference type="Gene3D" id="2.60.40.1120">
    <property type="entry name" value="Carboxypeptidase-like, regulatory domain"/>
    <property type="match status" value="1"/>
</dbReference>